<organism evidence="1 2">
    <name type="scientific">Lasiodiplodia mahajangana</name>
    <dbReference type="NCBI Taxonomy" id="1108764"/>
    <lineage>
        <taxon>Eukaryota</taxon>
        <taxon>Fungi</taxon>
        <taxon>Dikarya</taxon>
        <taxon>Ascomycota</taxon>
        <taxon>Pezizomycotina</taxon>
        <taxon>Dothideomycetes</taxon>
        <taxon>Dothideomycetes incertae sedis</taxon>
        <taxon>Botryosphaeriales</taxon>
        <taxon>Botryosphaeriaceae</taxon>
        <taxon>Lasiodiplodia</taxon>
    </lineage>
</organism>
<protein>
    <submittedName>
        <fullName evidence="1">Uncharacterized protein</fullName>
    </submittedName>
</protein>
<reference evidence="1" key="1">
    <citation type="submission" date="2022-12" db="EMBL/GenBank/DDBJ databases">
        <title>Genome Sequence of Lasiodiplodia mahajangana.</title>
        <authorList>
            <person name="Buettner E."/>
        </authorList>
    </citation>
    <scope>NUCLEOTIDE SEQUENCE</scope>
    <source>
        <strain evidence="1">VT137</strain>
    </source>
</reference>
<keyword evidence="2" id="KW-1185">Reference proteome</keyword>
<dbReference type="EMBL" id="JAPUUL010001837">
    <property type="protein sequence ID" value="KAJ8126483.1"/>
    <property type="molecule type" value="Genomic_DNA"/>
</dbReference>
<evidence type="ECO:0000313" key="2">
    <source>
        <dbReference type="Proteomes" id="UP001153332"/>
    </source>
</evidence>
<gene>
    <name evidence="1" type="ORF">O1611_g7154</name>
</gene>
<sequence length="86" mass="9243">MRRGHSCHHAWGLYREAAGSTISGPEGPNKEGILVVGRLVAREKVLGAFAQQQESTAYVELRGSGRMAAGHGLAIDEYKAVEDSSY</sequence>
<proteinExistence type="predicted"/>
<evidence type="ECO:0000313" key="1">
    <source>
        <dbReference type="EMBL" id="KAJ8126483.1"/>
    </source>
</evidence>
<comment type="caution">
    <text evidence="1">The sequence shown here is derived from an EMBL/GenBank/DDBJ whole genome shotgun (WGS) entry which is preliminary data.</text>
</comment>
<accession>A0ACC2JG35</accession>
<dbReference type="Proteomes" id="UP001153332">
    <property type="component" value="Unassembled WGS sequence"/>
</dbReference>
<name>A0ACC2JG35_9PEZI</name>